<evidence type="ECO:0000313" key="3">
    <source>
        <dbReference type="Proteomes" id="UP000033977"/>
    </source>
</evidence>
<evidence type="ECO:0000256" key="1">
    <source>
        <dbReference type="SAM" id="MobiDB-lite"/>
    </source>
</evidence>
<dbReference type="Proteomes" id="UP000033977">
    <property type="component" value="Unassembled WGS sequence"/>
</dbReference>
<comment type="caution">
    <text evidence="2">The sequence shown here is derived from an EMBL/GenBank/DDBJ whole genome shotgun (WGS) entry which is preliminary data.</text>
</comment>
<proteinExistence type="predicted"/>
<feature type="compositionally biased region" description="Basic and acidic residues" evidence="1">
    <location>
        <begin position="10"/>
        <end position="19"/>
    </location>
</feature>
<dbReference type="AlphaFoldDB" id="A0A0G1IF36"/>
<dbReference type="EMBL" id="LCIN01000004">
    <property type="protein sequence ID" value="KKT57423.1"/>
    <property type="molecule type" value="Genomic_DNA"/>
</dbReference>
<accession>A0A0G1IF36</accession>
<name>A0A0G1IF36_9BACT</name>
<protein>
    <submittedName>
        <fullName evidence="2">Uncharacterized protein</fullName>
    </submittedName>
</protein>
<sequence>MPEKPPAIESFKESTKSPESELSPEVLEKVMNKVQDINEAGVAYSFVSGGPYSAGSIFEQDNLQKTKLVRILKEGLLGTPEKFYLEGVPPTKEQWAKEAQVSLRKGGRSNVYFNVTGMAHEEETPNTQSGETWISKSAGSSKKNALAFIFDLSKFTYDDDTNKMSRKYYETYYKRSTRKFTTAYGFNLSHRVPPRFFNGILLKLQDNYQYDQLAAEIGILSEQVYKEKGNLLLPIYDVYGNLYWPKKMSYEEVKKFVEERDKNKE</sequence>
<gene>
    <name evidence="2" type="ORF">UW49_C0004G0038</name>
</gene>
<organism evidence="2 3">
    <name type="scientific">Candidatus Giovannonibacteria bacterium GW2011_GWB1_44_23</name>
    <dbReference type="NCBI Taxonomy" id="1618652"/>
    <lineage>
        <taxon>Bacteria</taxon>
        <taxon>Candidatus Giovannoniibacteriota</taxon>
    </lineage>
</organism>
<feature type="region of interest" description="Disordered" evidence="1">
    <location>
        <begin position="1"/>
        <end position="23"/>
    </location>
</feature>
<reference evidence="2 3" key="1">
    <citation type="journal article" date="2015" name="Nature">
        <title>rRNA introns, odd ribosomes, and small enigmatic genomes across a large radiation of phyla.</title>
        <authorList>
            <person name="Brown C.T."/>
            <person name="Hug L.A."/>
            <person name="Thomas B.C."/>
            <person name="Sharon I."/>
            <person name="Castelle C.J."/>
            <person name="Singh A."/>
            <person name="Wilkins M.J."/>
            <person name="Williams K.H."/>
            <person name="Banfield J.F."/>
        </authorList>
    </citation>
    <scope>NUCLEOTIDE SEQUENCE [LARGE SCALE GENOMIC DNA]</scope>
</reference>
<evidence type="ECO:0000313" key="2">
    <source>
        <dbReference type="EMBL" id="KKT57423.1"/>
    </source>
</evidence>